<dbReference type="SUPFAM" id="SSF52172">
    <property type="entry name" value="CheY-like"/>
    <property type="match status" value="1"/>
</dbReference>
<dbReference type="InterPro" id="IPR001789">
    <property type="entry name" value="Sig_transdc_resp-reg_receiver"/>
</dbReference>
<sequence length="140" mass="15545">MENKIFDLGGKRLLIVDDDPVIRLIMKATFKAWQNTGFDMAVNGAAALEQLKTPGYDLILMDLQMPVLDGYETTHAIRSGHCGSEYQKIPIIAITADLSEIARAKCLRVGIDEFLSKPVDGSTLYATIQYLFHIRRSKAG</sequence>
<dbReference type="SMART" id="SM00448">
    <property type="entry name" value="REC"/>
    <property type="match status" value="1"/>
</dbReference>
<feature type="modified residue" description="4-aspartylphosphate" evidence="2">
    <location>
        <position position="62"/>
    </location>
</feature>
<dbReference type="PROSITE" id="PS50110">
    <property type="entry name" value="RESPONSE_REGULATORY"/>
    <property type="match status" value="1"/>
</dbReference>
<gene>
    <name evidence="4" type="ORF">QWZ15_07535</name>
</gene>
<comment type="caution">
    <text evidence="4">The sequence shown here is derived from an EMBL/GenBank/DDBJ whole genome shotgun (WGS) entry which is preliminary data.</text>
</comment>
<keyword evidence="5" id="KW-1185">Reference proteome</keyword>
<dbReference type="Pfam" id="PF00072">
    <property type="entry name" value="Response_reg"/>
    <property type="match status" value="1"/>
</dbReference>
<reference evidence="5" key="1">
    <citation type="journal article" date="2019" name="Int. J. Syst. Evol. Microbiol.">
        <title>The Global Catalogue of Microorganisms (GCM) 10K type strain sequencing project: providing services to taxonomists for standard genome sequencing and annotation.</title>
        <authorList>
            <consortium name="The Broad Institute Genomics Platform"/>
            <consortium name="The Broad Institute Genome Sequencing Center for Infectious Disease"/>
            <person name="Wu L."/>
            <person name="Ma J."/>
        </authorList>
    </citation>
    <scope>NUCLEOTIDE SEQUENCE [LARGE SCALE GENOMIC DNA]</scope>
    <source>
        <strain evidence="5">CECT 7706</strain>
    </source>
</reference>
<dbReference type="Gene3D" id="3.40.50.2300">
    <property type="match status" value="1"/>
</dbReference>
<dbReference type="Proteomes" id="UP001236663">
    <property type="component" value="Unassembled WGS sequence"/>
</dbReference>
<evidence type="ECO:0000256" key="2">
    <source>
        <dbReference type="PROSITE-ProRule" id="PRU00169"/>
    </source>
</evidence>
<feature type="domain" description="Response regulatory" evidence="3">
    <location>
        <begin position="12"/>
        <end position="132"/>
    </location>
</feature>
<name>A0ABT8C6M4_9BACT</name>
<organism evidence="4 5">
    <name type="scientific">Cyclobacterium jeungdonense</name>
    <dbReference type="NCBI Taxonomy" id="708087"/>
    <lineage>
        <taxon>Bacteria</taxon>
        <taxon>Pseudomonadati</taxon>
        <taxon>Bacteroidota</taxon>
        <taxon>Cytophagia</taxon>
        <taxon>Cytophagales</taxon>
        <taxon>Cyclobacteriaceae</taxon>
        <taxon>Cyclobacterium</taxon>
    </lineage>
</organism>
<accession>A0ABT8C6M4</accession>
<protein>
    <submittedName>
        <fullName evidence="4">Response regulator</fullName>
    </submittedName>
</protein>
<evidence type="ECO:0000259" key="3">
    <source>
        <dbReference type="PROSITE" id="PS50110"/>
    </source>
</evidence>
<evidence type="ECO:0000256" key="1">
    <source>
        <dbReference type="ARBA" id="ARBA00022553"/>
    </source>
</evidence>
<evidence type="ECO:0000313" key="4">
    <source>
        <dbReference type="EMBL" id="MDN3687674.1"/>
    </source>
</evidence>
<dbReference type="InterPro" id="IPR011006">
    <property type="entry name" value="CheY-like_superfamily"/>
</dbReference>
<dbReference type="PANTHER" id="PTHR45339:SF3">
    <property type="entry name" value="HISTIDINE KINASE"/>
    <property type="match status" value="1"/>
</dbReference>
<dbReference type="RefSeq" id="WP_163385057.1">
    <property type="nucleotide sequence ID" value="NZ_JAUFQS010000006.1"/>
</dbReference>
<evidence type="ECO:0000313" key="5">
    <source>
        <dbReference type="Proteomes" id="UP001236663"/>
    </source>
</evidence>
<proteinExistence type="predicted"/>
<dbReference type="PANTHER" id="PTHR45339">
    <property type="entry name" value="HYBRID SIGNAL TRANSDUCTION HISTIDINE KINASE J"/>
    <property type="match status" value="1"/>
</dbReference>
<dbReference type="CDD" id="cd17546">
    <property type="entry name" value="REC_hyHK_CKI1_RcsC-like"/>
    <property type="match status" value="1"/>
</dbReference>
<dbReference type="EMBL" id="JAUFQS010000006">
    <property type="protein sequence ID" value="MDN3687674.1"/>
    <property type="molecule type" value="Genomic_DNA"/>
</dbReference>
<keyword evidence="1 2" id="KW-0597">Phosphoprotein</keyword>